<protein>
    <submittedName>
        <fullName evidence="1">Uncharacterized protein</fullName>
    </submittedName>
</protein>
<dbReference type="EMBL" id="WBVQ01000003">
    <property type="protein sequence ID" value="KAB2815233.1"/>
    <property type="molecule type" value="Genomic_DNA"/>
</dbReference>
<gene>
    <name evidence="1" type="ORF">F8C82_14160</name>
</gene>
<dbReference type="Proteomes" id="UP000484164">
    <property type="component" value="Unassembled WGS sequence"/>
</dbReference>
<reference evidence="1 2" key="1">
    <citation type="submission" date="2019-10" db="EMBL/GenBank/DDBJ databases">
        <title>Genome sequence of Phaeocystidibacter marisrubri JCM30614 (type strain).</title>
        <authorList>
            <person name="Bowman J.P."/>
        </authorList>
    </citation>
    <scope>NUCLEOTIDE SEQUENCE [LARGE SCALE GENOMIC DNA]</scope>
    <source>
        <strain evidence="1 2">JCM 30614</strain>
    </source>
</reference>
<sequence>MANGAFISKDEAAEMVNRFKNNTTTVVNTPYGFWYDRSMVDQLFEDNPTATGIRVYTGLDSNNHMKTIIVAVDSHGNNLFGGGTNPCLDQGVCCPPDCGNHQL</sequence>
<comment type="caution">
    <text evidence="1">The sequence shown here is derived from an EMBL/GenBank/DDBJ whole genome shotgun (WGS) entry which is preliminary data.</text>
</comment>
<dbReference type="RefSeq" id="WP_151694268.1">
    <property type="nucleotide sequence ID" value="NZ_BMGX01000001.1"/>
</dbReference>
<accession>A0A6L3ZDD9</accession>
<organism evidence="1 2">
    <name type="scientific">Phaeocystidibacter marisrubri</name>
    <dbReference type="NCBI Taxonomy" id="1577780"/>
    <lineage>
        <taxon>Bacteria</taxon>
        <taxon>Pseudomonadati</taxon>
        <taxon>Bacteroidota</taxon>
        <taxon>Flavobacteriia</taxon>
        <taxon>Flavobacteriales</taxon>
        <taxon>Phaeocystidibacteraceae</taxon>
        <taxon>Phaeocystidibacter</taxon>
    </lineage>
</organism>
<dbReference type="AlphaFoldDB" id="A0A6L3ZDD9"/>
<evidence type="ECO:0000313" key="1">
    <source>
        <dbReference type="EMBL" id="KAB2815233.1"/>
    </source>
</evidence>
<keyword evidence="2" id="KW-1185">Reference proteome</keyword>
<proteinExistence type="predicted"/>
<evidence type="ECO:0000313" key="2">
    <source>
        <dbReference type="Proteomes" id="UP000484164"/>
    </source>
</evidence>
<dbReference type="OrthoDB" id="661524at2"/>
<name>A0A6L3ZDD9_9FLAO</name>